<evidence type="ECO:0000256" key="7">
    <source>
        <dbReference type="PIRNR" id="PIRNR000535"/>
    </source>
</evidence>
<reference evidence="10" key="1">
    <citation type="journal article" date="2021" name="PeerJ">
        <title>Extensive microbial diversity within the chicken gut microbiome revealed by metagenomics and culture.</title>
        <authorList>
            <person name="Gilroy R."/>
            <person name="Ravi A."/>
            <person name="Getino M."/>
            <person name="Pursley I."/>
            <person name="Horton D.L."/>
            <person name="Alikhan N.F."/>
            <person name="Baker D."/>
            <person name="Gharbi K."/>
            <person name="Hall N."/>
            <person name="Watson M."/>
            <person name="Adriaenssens E.M."/>
            <person name="Foster-Nyarko E."/>
            <person name="Jarju S."/>
            <person name="Secka A."/>
            <person name="Antonio M."/>
            <person name="Oren A."/>
            <person name="Chaudhuri R.R."/>
            <person name="La Ragione R."/>
            <person name="Hildebrand F."/>
            <person name="Pallen M.J."/>
        </authorList>
    </citation>
    <scope>NUCLEOTIDE SEQUENCE</scope>
    <source>
        <strain evidence="10">ChiBcolR8-3208</strain>
    </source>
</reference>
<dbReference type="GO" id="GO:0016052">
    <property type="term" value="P:carbohydrate catabolic process"/>
    <property type="evidence" value="ECO:0007669"/>
    <property type="project" value="UniProtKB-ARBA"/>
</dbReference>
<reference evidence="10" key="2">
    <citation type="submission" date="2021-04" db="EMBL/GenBank/DDBJ databases">
        <authorList>
            <person name="Gilroy R."/>
        </authorList>
    </citation>
    <scope>NUCLEOTIDE SEQUENCE</scope>
    <source>
        <strain evidence="10">ChiBcolR8-3208</strain>
    </source>
</reference>
<dbReference type="GO" id="GO:0009024">
    <property type="term" value="F:tagatose-6-phosphate kinase activity"/>
    <property type="evidence" value="ECO:0007669"/>
    <property type="project" value="UniProtKB-EC"/>
</dbReference>
<dbReference type="GO" id="GO:0005988">
    <property type="term" value="P:lactose metabolic process"/>
    <property type="evidence" value="ECO:0007669"/>
    <property type="project" value="UniProtKB-KW"/>
</dbReference>
<dbReference type="InterPro" id="IPR002173">
    <property type="entry name" value="Carboh/pur_kinase_PfkB_CS"/>
</dbReference>
<dbReference type="GO" id="GO:0005829">
    <property type="term" value="C:cytosol"/>
    <property type="evidence" value="ECO:0007669"/>
    <property type="project" value="TreeGrafter"/>
</dbReference>
<comment type="pathway">
    <text evidence="7">Carbohydrate metabolism; D-tagatose 6-phosphate degradation; D-glyceraldehyde 3-phosphate and glycerone phosphate from D-tagatose 6-phosphate: step 1/2.</text>
</comment>
<proteinExistence type="inferred from homology"/>
<protein>
    <recommendedName>
        <fullName evidence="7">Tagatose-6-phosphate kinase</fullName>
        <ecNumber evidence="7">2.7.1.144</ecNumber>
    </recommendedName>
</protein>
<dbReference type="FunFam" id="3.40.1190.20:FF:000001">
    <property type="entry name" value="Phosphofructokinase"/>
    <property type="match status" value="1"/>
</dbReference>
<dbReference type="EMBL" id="DWXZ01000212">
    <property type="protein sequence ID" value="HJB38367.1"/>
    <property type="molecule type" value="Genomic_DNA"/>
</dbReference>
<evidence type="ECO:0000313" key="11">
    <source>
        <dbReference type="Proteomes" id="UP000824214"/>
    </source>
</evidence>
<dbReference type="InterPro" id="IPR022463">
    <property type="entry name" value="1-PFruKinase"/>
</dbReference>
<dbReference type="Gene3D" id="3.40.1190.20">
    <property type="match status" value="1"/>
</dbReference>
<keyword evidence="3 7" id="KW-0547">Nucleotide-binding</keyword>
<keyword evidence="5 7" id="KW-0067">ATP-binding</keyword>
<evidence type="ECO:0000256" key="1">
    <source>
        <dbReference type="ARBA" id="ARBA00005380"/>
    </source>
</evidence>
<evidence type="ECO:0000256" key="8">
    <source>
        <dbReference type="RuleBase" id="RU369061"/>
    </source>
</evidence>
<dbReference type="InterPro" id="IPR017583">
    <property type="entry name" value="Tagatose/fructose_Pkinase"/>
</dbReference>
<evidence type="ECO:0000256" key="2">
    <source>
        <dbReference type="ARBA" id="ARBA00022679"/>
    </source>
</evidence>
<dbReference type="AlphaFoldDB" id="A0A9D2LZV2"/>
<comment type="function">
    <text evidence="8">Catalyzes the ATP-dependent phosphorylation of fructose-l-phosphate to fructose-l,6-bisphosphate.</text>
</comment>
<dbReference type="Pfam" id="PF00294">
    <property type="entry name" value="PfkB"/>
    <property type="match status" value="1"/>
</dbReference>
<dbReference type="GO" id="GO:0044281">
    <property type="term" value="P:small molecule metabolic process"/>
    <property type="evidence" value="ECO:0007669"/>
    <property type="project" value="UniProtKB-ARBA"/>
</dbReference>
<name>A0A9D2LZV2_9FIRM</name>
<feature type="domain" description="Carbohydrate kinase PfkB" evidence="9">
    <location>
        <begin position="25"/>
        <end position="292"/>
    </location>
</feature>
<dbReference type="Proteomes" id="UP000824214">
    <property type="component" value="Unassembled WGS sequence"/>
</dbReference>
<evidence type="ECO:0000256" key="4">
    <source>
        <dbReference type="ARBA" id="ARBA00022777"/>
    </source>
</evidence>
<comment type="similarity">
    <text evidence="1">Belongs to the carbohydrate kinase pfkB family.</text>
</comment>
<comment type="similarity">
    <text evidence="7">Belongs to the carbohydrate kinase PfkB family. LacC subfamily.</text>
</comment>
<evidence type="ECO:0000256" key="5">
    <source>
        <dbReference type="ARBA" id="ARBA00022840"/>
    </source>
</evidence>
<dbReference type="InterPro" id="IPR011611">
    <property type="entry name" value="PfkB_dom"/>
</dbReference>
<dbReference type="GO" id="GO:0005524">
    <property type="term" value="F:ATP binding"/>
    <property type="evidence" value="ECO:0007669"/>
    <property type="project" value="UniProtKB-UniRule"/>
</dbReference>
<dbReference type="EC" id="2.7.1.144" evidence="7"/>
<dbReference type="GO" id="GO:0008662">
    <property type="term" value="F:1-phosphofructokinase activity"/>
    <property type="evidence" value="ECO:0007669"/>
    <property type="project" value="UniProtKB-UniRule"/>
</dbReference>
<dbReference type="NCBIfam" id="TIGR03828">
    <property type="entry name" value="pfkB"/>
    <property type="match status" value="1"/>
</dbReference>
<dbReference type="NCBIfam" id="TIGR03168">
    <property type="entry name" value="1-PFK"/>
    <property type="match status" value="1"/>
</dbReference>
<evidence type="ECO:0000256" key="3">
    <source>
        <dbReference type="ARBA" id="ARBA00022741"/>
    </source>
</evidence>
<gene>
    <name evidence="10" type="primary">pfkB</name>
    <name evidence="10" type="ORF">H9942_09940</name>
</gene>
<dbReference type="SUPFAM" id="SSF53613">
    <property type="entry name" value="Ribokinase-like"/>
    <property type="match status" value="1"/>
</dbReference>
<keyword evidence="7" id="KW-0423">Lactose metabolism</keyword>
<dbReference type="InterPro" id="IPR029056">
    <property type="entry name" value="Ribokinase-like"/>
</dbReference>
<evidence type="ECO:0000259" key="9">
    <source>
        <dbReference type="Pfam" id="PF00294"/>
    </source>
</evidence>
<comment type="caution">
    <text evidence="10">The sequence shown here is derived from an EMBL/GenBank/DDBJ whole genome shotgun (WGS) entry which is preliminary data.</text>
</comment>
<dbReference type="PROSITE" id="PS00584">
    <property type="entry name" value="PFKB_KINASES_2"/>
    <property type="match status" value="1"/>
</dbReference>
<dbReference type="PIRSF" id="PIRSF000535">
    <property type="entry name" value="1PFK/6PFK/LacC"/>
    <property type="match status" value="1"/>
</dbReference>
<dbReference type="CDD" id="cd01164">
    <property type="entry name" value="FruK_PfkB_like"/>
    <property type="match status" value="1"/>
</dbReference>
<accession>A0A9D2LZV2</accession>
<evidence type="ECO:0000313" key="10">
    <source>
        <dbReference type="EMBL" id="HJB38367.1"/>
    </source>
</evidence>
<dbReference type="PANTHER" id="PTHR46566">
    <property type="entry name" value="1-PHOSPHOFRUCTOKINASE-RELATED"/>
    <property type="match status" value="1"/>
</dbReference>
<dbReference type="PANTHER" id="PTHR46566:SF1">
    <property type="entry name" value="1-PHOSPHOFRUCTOKINASE"/>
    <property type="match status" value="1"/>
</dbReference>
<evidence type="ECO:0000256" key="6">
    <source>
        <dbReference type="ARBA" id="ARBA00047745"/>
    </source>
</evidence>
<comment type="catalytic activity">
    <reaction evidence="6 8">
        <text>beta-D-fructose 1-phosphate + ATP = beta-D-fructose 1,6-bisphosphate + ADP + H(+)</text>
        <dbReference type="Rhea" id="RHEA:14213"/>
        <dbReference type="ChEBI" id="CHEBI:15378"/>
        <dbReference type="ChEBI" id="CHEBI:30616"/>
        <dbReference type="ChEBI" id="CHEBI:32966"/>
        <dbReference type="ChEBI" id="CHEBI:138881"/>
        <dbReference type="ChEBI" id="CHEBI:456216"/>
        <dbReference type="EC" id="2.7.1.56"/>
    </reaction>
</comment>
<comment type="catalytic activity">
    <reaction evidence="7">
        <text>D-tagatofuranose 6-phosphate + ATP = D-tagatofuranose 1,6-bisphosphate + ADP + H(+)</text>
        <dbReference type="Rhea" id="RHEA:12420"/>
        <dbReference type="ChEBI" id="CHEBI:15378"/>
        <dbReference type="ChEBI" id="CHEBI:30616"/>
        <dbReference type="ChEBI" id="CHEBI:58694"/>
        <dbReference type="ChEBI" id="CHEBI:58695"/>
        <dbReference type="ChEBI" id="CHEBI:456216"/>
        <dbReference type="EC" id="2.7.1.144"/>
    </reaction>
</comment>
<sequence length="309" mass="32177">MVTTVTLNPALDYHITLPGLAPGEIQWFSHSSFSPGGKGINVSLLLSSLGVETRALGIAAGFTGREIARLLEERGCPADMVFLEEGCSRVNVKLQTPGGEETAFNGPGPDIPPQAVAQLLGKLSTLGPEDVLVLSGSLPQGLPETAFPQLLEAARRAGAKLVVDMAGDPLLASLPYHPFLIKPNLEELCQLFQVEGPLIPLEAKEYAKELQRMGARNVVVSLGEKGALLLEESGRCLGCRSPRGQAVSTVGAGDSLVAGFLYGCQLHGTLEGGLKWGVAAGAATAFQEGIATGSQVKAQFPAVGNPHPL</sequence>
<keyword evidence="2 7" id="KW-0808">Transferase</keyword>
<keyword evidence="4 8" id="KW-0418">Kinase</keyword>
<organism evidence="10 11">
    <name type="scientific">Candidatus Acutalibacter ornithocaccae</name>
    <dbReference type="NCBI Taxonomy" id="2838416"/>
    <lineage>
        <taxon>Bacteria</taxon>
        <taxon>Bacillati</taxon>
        <taxon>Bacillota</taxon>
        <taxon>Clostridia</taxon>
        <taxon>Eubacteriales</taxon>
        <taxon>Acutalibacteraceae</taxon>
        <taxon>Acutalibacter</taxon>
    </lineage>
</organism>